<proteinExistence type="predicted"/>
<keyword evidence="2" id="KW-1185">Reference proteome</keyword>
<dbReference type="Proteomes" id="UP000276133">
    <property type="component" value="Unassembled WGS sequence"/>
</dbReference>
<protein>
    <submittedName>
        <fullName evidence="1">Uncharacterized protein</fullName>
    </submittedName>
</protein>
<name>A0A3M7TBC7_BRAPC</name>
<organism evidence="1 2">
    <name type="scientific">Brachionus plicatilis</name>
    <name type="common">Marine rotifer</name>
    <name type="synonym">Brachionus muelleri</name>
    <dbReference type="NCBI Taxonomy" id="10195"/>
    <lineage>
        <taxon>Eukaryota</taxon>
        <taxon>Metazoa</taxon>
        <taxon>Spiralia</taxon>
        <taxon>Gnathifera</taxon>
        <taxon>Rotifera</taxon>
        <taxon>Eurotatoria</taxon>
        <taxon>Monogononta</taxon>
        <taxon>Pseudotrocha</taxon>
        <taxon>Ploima</taxon>
        <taxon>Brachionidae</taxon>
        <taxon>Brachionus</taxon>
    </lineage>
</organism>
<evidence type="ECO:0000313" key="1">
    <source>
        <dbReference type="EMBL" id="RNA44871.1"/>
    </source>
</evidence>
<dbReference type="AlphaFoldDB" id="A0A3M7TBC7"/>
<reference evidence="1 2" key="1">
    <citation type="journal article" date="2018" name="Sci. Rep.">
        <title>Genomic signatures of local adaptation to the degree of environmental predictability in rotifers.</title>
        <authorList>
            <person name="Franch-Gras L."/>
            <person name="Hahn C."/>
            <person name="Garcia-Roger E.M."/>
            <person name="Carmona M.J."/>
            <person name="Serra M."/>
            <person name="Gomez A."/>
        </authorList>
    </citation>
    <scope>NUCLEOTIDE SEQUENCE [LARGE SCALE GENOMIC DNA]</scope>
    <source>
        <strain evidence="1">HYR1</strain>
    </source>
</reference>
<gene>
    <name evidence="1" type="ORF">BpHYR1_010144</name>
</gene>
<comment type="caution">
    <text evidence="1">The sequence shown here is derived from an EMBL/GenBank/DDBJ whole genome shotgun (WGS) entry which is preliminary data.</text>
</comment>
<sequence length="66" mass="7593">NNLIGFQIKDINPQLLNKEPRNKWQAVKNMKNCDKAKTNGILKCGPYQTIVITRPFKLVTDNLNTH</sequence>
<feature type="non-terminal residue" evidence="1">
    <location>
        <position position="1"/>
    </location>
</feature>
<dbReference type="EMBL" id="REGN01000048">
    <property type="protein sequence ID" value="RNA44871.1"/>
    <property type="molecule type" value="Genomic_DNA"/>
</dbReference>
<accession>A0A3M7TBC7</accession>
<evidence type="ECO:0000313" key="2">
    <source>
        <dbReference type="Proteomes" id="UP000276133"/>
    </source>
</evidence>